<dbReference type="Proteomes" id="UP000004773">
    <property type="component" value="Unassembled WGS sequence"/>
</dbReference>
<comment type="caution">
    <text evidence="3">The sequence shown here is derived from an EMBL/GenBank/DDBJ whole genome shotgun (WGS) entry which is preliminary data.</text>
</comment>
<feature type="domain" description="Toxin YqcG C-terminal" evidence="2">
    <location>
        <begin position="1"/>
        <end position="49"/>
    </location>
</feature>
<evidence type="ECO:0000313" key="4">
    <source>
        <dbReference type="Proteomes" id="UP000004773"/>
    </source>
</evidence>
<sequence>MGHKLGHGFRKHQQSAADRKITRKQFLDEYNNPNSYRPELPESNRSHIGEDKMDFYFGS</sequence>
<feature type="compositionally biased region" description="Basic and acidic residues" evidence="1">
    <location>
        <begin position="39"/>
        <end position="59"/>
    </location>
</feature>
<dbReference type="EMBL" id="ACRO01000006">
    <property type="protein sequence ID" value="EGF85739.1"/>
    <property type="molecule type" value="Genomic_DNA"/>
</dbReference>
<dbReference type="InterPro" id="IPR026835">
    <property type="entry name" value="YqcG_C"/>
</dbReference>
<dbReference type="Pfam" id="PF14410">
    <property type="entry name" value="GH-E"/>
    <property type="match status" value="1"/>
</dbReference>
<dbReference type="AlphaFoldDB" id="A0AA87AIU1"/>
<reference evidence="3 4" key="1">
    <citation type="submission" date="2011-03" db="EMBL/GenBank/DDBJ databases">
        <title>The Genome Sequence of Gemella haemolysans M341.</title>
        <authorList>
            <consortium name="The Broad Institute Genome Sequencing Platform"/>
            <consortium name="The Broad Institute Genome Sequencing Center for Infectious Disease"/>
            <person name="Earl A."/>
            <person name="Ward D."/>
            <person name="Feldgarden M."/>
            <person name="Gevers D."/>
            <person name="Sibley C.D."/>
            <person name="Field T.R."/>
            <person name="Grinwis M."/>
            <person name="Eshaghurshan C.S."/>
            <person name="Surette M.G."/>
            <person name="Young S.K."/>
            <person name="Zeng Q."/>
            <person name="Gargeya S."/>
            <person name="Fitzgerald M."/>
            <person name="Haas B."/>
            <person name="Abouelleil A."/>
            <person name="Alvarado L."/>
            <person name="Arachchi H.M."/>
            <person name="Berlin A."/>
            <person name="Brown A."/>
            <person name="Chapman S.B."/>
            <person name="Chen Z."/>
            <person name="Dunbar C."/>
            <person name="Freedman E."/>
            <person name="Gearin G."/>
            <person name="Gellesch M."/>
            <person name="Goldberg J."/>
            <person name="Griggs A."/>
            <person name="Gujja S."/>
            <person name="Heilman E.R."/>
            <person name="Heiman D."/>
            <person name="Howarth C."/>
            <person name="Larson L."/>
            <person name="Lui A."/>
            <person name="MacDonald P.J.P."/>
            <person name="Mehta T."/>
            <person name="Montmayeur A."/>
            <person name="Murphy C."/>
            <person name="Neiman D."/>
            <person name="Pearson M."/>
            <person name="Priest M."/>
            <person name="Roberts A."/>
            <person name="Saif S."/>
            <person name="Shea T."/>
            <person name="Shenoy N."/>
            <person name="Sisk P."/>
            <person name="Stolte C."/>
            <person name="Sykes S."/>
            <person name="White J."/>
            <person name="Yandava C."/>
            <person name="Wortman J."/>
            <person name="Nusbaum C."/>
            <person name="Birren B."/>
        </authorList>
    </citation>
    <scope>NUCLEOTIDE SEQUENCE [LARGE SCALE GENOMIC DNA]</scope>
    <source>
        <strain evidence="3 4">M341</strain>
    </source>
</reference>
<evidence type="ECO:0000259" key="2">
    <source>
        <dbReference type="Pfam" id="PF14410"/>
    </source>
</evidence>
<evidence type="ECO:0000313" key="3">
    <source>
        <dbReference type="EMBL" id="EGF85739.1"/>
    </source>
</evidence>
<accession>A0AA87AIU1</accession>
<feature type="region of interest" description="Disordered" evidence="1">
    <location>
        <begin position="1"/>
        <end position="59"/>
    </location>
</feature>
<feature type="compositionally biased region" description="Basic residues" evidence="1">
    <location>
        <begin position="1"/>
        <end position="13"/>
    </location>
</feature>
<name>A0AA87AIU1_9BACL</name>
<proteinExistence type="predicted"/>
<organism evidence="3 4">
    <name type="scientific">Gemella haemolysans M341</name>
    <dbReference type="NCBI Taxonomy" id="562981"/>
    <lineage>
        <taxon>Bacteria</taxon>
        <taxon>Bacillati</taxon>
        <taxon>Bacillota</taxon>
        <taxon>Bacilli</taxon>
        <taxon>Bacillales</taxon>
        <taxon>Gemellaceae</taxon>
        <taxon>Gemella</taxon>
    </lineage>
</organism>
<evidence type="ECO:0000256" key="1">
    <source>
        <dbReference type="SAM" id="MobiDB-lite"/>
    </source>
</evidence>
<gene>
    <name evidence="3" type="ORF">HMPREF0428_00581</name>
</gene>
<protein>
    <recommendedName>
        <fullName evidence="2">Toxin YqcG C-terminal domain-containing protein</fullName>
    </recommendedName>
</protein>